<evidence type="ECO:0000313" key="2">
    <source>
        <dbReference type="Proteomes" id="UP001152795"/>
    </source>
</evidence>
<dbReference type="Proteomes" id="UP001152795">
    <property type="component" value="Unassembled WGS sequence"/>
</dbReference>
<dbReference type="AlphaFoldDB" id="A0A6S7JS34"/>
<evidence type="ECO:0000313" key="1">
    <source>
        <dbReference type="EMBL" id="CAB4032924.1"/>
    </source>
</evidence>
<dbReference type="Pfam" id="PF18758">
    <property type="entry name" value="KDZ"/>
    <property type="match status" value="2"/>
</dbReference>
<sequence>MSSRRCFKARKTVKVVSYKGGKVNRRSTLTVPVKYDSGQNASTSLSSISGGQYSCDSPPEVSFGADDDVGKTFHSKPKCGKLRLKKKINSYRNKKIRLGDAWLDVRNQLYLAALELQALPEDQYCIIPSCKEKACCRCLDCGPVHFMCDEHTSMIHAGGLTLHCPEIWKNNRYAPYKFGGMEIKDIYRLLVGETFGEYRYHCHLLDTFGGKNQQLNCDMQCPACPKENGSMFISLDALFGCVRKVSAGTSVRPPNHGETLFIEQSKVDSFLKNYQGKSSLKLQESCNNFQAGSSLRSKVKTKKLDETAIFGAGCRHEVPIKFFSLKRGEQIGNAVYLLKWLKQNFANLDIYLYYDIACTLESHLKVLYSGRRIEGFGLSDGEVMERMWSYLRPSAKITKEMTPSHRVDALTDFLLHYGRKSVAQIGDRLCDHMKKAVHMKADTNDQLTVLLGNLTESGVTLNEATIEKWSQSENELFSNRQVGKNAVDAASSTDVAERYVVKLKEYYDTSKKLKEINLANEEYSVLSSKLNRYSDA</sequence>
<comment type="caution">
    <text evidence="1">The sequence shown here is derived from an EMBL/GenBank/DDBJ whole genome shotgun (WGS) entry which is preliminary data.</text>
</comment>
<keyword evidence="2" id="KW-1185">Reference proteome</keyword>
<reference evidence="1" key="1">
    <citation type="submission" date="2020-04" db="EMBL/GenBank/DDBJ databases">
        <authorList>
            <person name="Alioto T."/>
            <person name="Alioto T."/>
            <person name="Gomez Garrido J."/>
        </authorList>
    </citation>
    <scope>NUCLEOTIDE SEQUENCE</scope>
    <source>
        <strain evidence="1">A484AB</strain>
    </source>
</reference>
<dbReference type="EMBL" id="CACRXK020018815">
    <property type="protein sequence ID" value="CAB4032924.1"/>
    <property type="molecule type" value="Genomic_DNA"/>
</dbReference>
<dbReference type="InterPro" id="IPR040521">
    <property type="entry name" value="KDZ"/>
</dbReference>
<accession>A0A6S7JS34</accession>
<protein>
    <submittedName>
        <fullName evidence="1">Uncharacterized protein</fullName>
    </submittedName>
</protein>
<organism evidence="1 2">
    <name type="scientific">Paramuricea clavata</name>
    <name type="common">Red gorgonian</name>
    <name type="synonym">Violescent sea-whip</name>
    <dbReference type="NCBI Taxonomy" id="317549"/>
    <lineage>
        <taxon>Eukaryota</taxon>
        <taxon>Metazoa</taxon>
        <taxon>Cnidaria</taxon>
        <taxon>Anthozoa</taxon>
        <taxon>Octocorallia</taxon>
        <taxon>Malacalcyonacea</taxon>
        <taxon>Plexauridae</taxon>
        <taxon>Paramuricea</taxon>
    </lineage>
</organism>
<gene>
    <name evidence="1" type="ORF">PACLA_8A075831</name>
</gene>
<proteinExistence type="predicted"/>
<dbReference type="PANTHER" id="PTHR33096:SF1">
    <property type="entry name" value="CXC1-LIKE CYSTEINE CLUSTER ASSOCIATED WITH KDZ TRANSPOSASES DOMAIN-CONTAINING PROTEIN"/>
    <property type="match status" value="1"/>
</dbReference>
<dbReference type="OrthoDB" id="10063408at2759"/>
<name>A0A6S7JS34_PARCT</name>
<dbReference type="PANTHER" id="PTHR33096">
    <property type="entry name" value="CXC2 DOMAIN-CONTAINING PROTEIN"/>
    <property type="match status" value="1"/>
</dbReference>